<dbReference type="Proteomes" id="UP000037326">
    <property type="component" value="Unassembled WGS sequence"/>
</dbReference>
<dbReference type="PATRIC" id="fig|582475.4.peg.1438"/>
<dbReference type="GeneID" id="96598465"/>
<feature type="transmembrane region" description="Helical" evidence="7">
    <location>
        <begin position="192"/>
        <end position="209"/>
    </location>
</feature>
<dbReference type="Pfam" id="PF07690">
    <property type="entry name" value="MFS_1"/>
    <property type="match status" value="1"/>
</dbReference>
<evidence type="ECO:0000256" key="5">
    <source>
        <dbReference type="ARBA" id="ARBA00022989"/>
    </source>
</evidence>
<evidence type="ECO:0000313" key="10">
    <source>
        <dbReference type="Proteomes" id="UP000037326"/>
    </source>
</evidence>
<dbReference type="PRINTS" id="PR01988">
    <property type="entry name" value="EXPORTERBACE"/>
</dbReference>
<feature type="transmembrane region" description="Helical" evidence="7">
    <location>
        <begin position="275"/>
        <end position="296"/>
    </location>
</feature>
<dbReference type="GO" id="GO:0022857">
    <property type="term" value="F:transmembrane transporter activity"/>
    <property type="evidence" value="ECO:0007669"/>
    <property type="project" value="InterPro"/>
</dbReference>
<gene>
    <name evidence="9" type="ORF">ACZ11_09360</name>
</gene>
<keyword evidence="6 7" id="KW-0472">Membrane</keyword>
<dbReference type="CDD" id="cd06173">
    <property type="entry name" value="MFS_MefA_like"/>
    <property type="match status" value="1"/>
</dbReference>
<evidence type="ECO:0000313" key="9">
    <source>
        <dbReference type="EMBL" id="KMY32334.1"/>
    </source>
</evidence>
<evidence type="ECO:0000256" key="2">
    <source>
        <dbReference type="ARBA" id="ARBA00022448"/>
    </source>
</evidence>
<keyword evidence="4 7" id="KW-0812">Transmembrane</keyword>
<name>A0A0K9FCM7_9BACI</name>
<keyword evidence="2" id="KW-0813">Transport</keyword>
<keyword evidence="3" id="KW-1003">Cell membrane</keyword>
<dbReference type="RefSeq" id="WP_049665530.1">
    <property type="nucleotide sequence ID" value="NZ_LFXJ01000005.1"/>
</dbReference>
<protein>
    <recommendedName>
        <fullName evidence="8">Major facilitator superfamily (MFS) profile domain-containing protein</fullName>
    </recommendedName>
</protein>
<feature type="transmembrane region" description="Helical" evidence="7">
    <location>
        <begin position="396"/>
        <end position="414"/>
    </location>
</feature>
<feature type="transmembrane region" description="Helical" evidence="7">
    <location>
        <begin position="303"/>
        <end position="322"/>
    </location>
</feature>
<reference evidence="10" key="1">
    <citation type="submission" date="2015-07" db="EMBL/GenBank/DDBJ databases">
        <authorList>
            <consortium name="Consortium for Microbial Forensics and Genomics (microFORGE)"/>
            <person name="Knight B.M."/>
            <person name="Roberts D.P."/>
            <person name="Lin D."/>
            <person name="Hari K."/>
            <person name="Fletcher J."/>
            <person name="Melcher U."/>
            <person name="Blagden T."/>
            <person name="Winegar R.A."/>
        </authorList>
    </citation>
    <scope>NUCLEOTIDE SEQUENCE [LARGE SCALE GENOMIC DNA]</scope>
    <source>
        <strain evidence="10">DSM 23493</strain>
    </source>
</reference>
<dbReference type="GO" id="GO:0005886">
    <property type="term" value="C:plasma membrane"/>
    <property type="evidence" value="ECO:0007669"/>
    <property type="project" value="UniProtKB-SubCell"/>
</dbReference>
<dbReference type="AlphaFoldDB" id="A0A0K9FCM7"/>
<comment type="caution">
    <text evidence="9">The sequence shown here is derived from an EMBL/GenBank/DDBJ whole genome shotgun (WGS) entry which is preliminary data.</text>
</comment>
<dbReference type="InterPro" id="IPR022324">
    <property type="entry name" value="Bacilysin_exporter_BacE_put"/>
</dbReference>
<evidence type="ECO:0000256" key="3">
    <source>
        <dbReference type="ARBA" id="ARBA00022475"/>
    </source>
</evidence>
<keyword evidence="5 7" id="KW-1133">Transmembrane helix</keyword>
<dbReference type="PANTHER" id="PTHR23513:SF6">
    <property type="entry name" value="MAJOR FACILITATOR SUPERFAMILY ASSOCIATED DOMAIN-CONTAINING PROTEIN"/>
    <property type="match status" value="1"/>
</dbReference>
<dbReference type="InterPro" id="IPR011701">
    <property type="entry name" value="MFS"/>
</dbReference>
<dbReference type="EMBL" id="LFXJ01000005">
    <property type="protein sequence ID" value="KMY32334.1"/>
    <property type="molecule type" value="Genomic_DNA"/>
</dbReference>
<feature type="domain" description="Major facilitator superfamily (MFS) profile" evidence="8">
    <location>
        <begin position="32"/>
        <end position="419"/>
    </location>
</feature>
<dbReference type="InterPro" id="IPR020846">
    <property type="entry name" value="MFS_dom"/>
</dbReference>
<feature type="transmembrane region" description="Helical" evidence="7">
    <location>
        <begin position="33"/>
        <end position="58"/>
    </location>
</feature>
<sequence>MSKTVLESNLSKDIVESDEKKDSYKALFAIKNYSLLIAGQLVSAIGDGVYALTLIWTMKVLTGSAVLMSFVLAGEIIPTIIFGIFAGVLVDRGNQKKYMLIADIFRGLVILSIALLLIGGYLSPWMLIVATIITSSFNALFSPAKTVAIRKIVPEHLMARAQSLSATIQTIVGLLAPAIAGVLIVYSLPTAFIFNAATFFISLICIAFIKQKSLTEKSETKLNFKNFSVDLKTGLKTIIAVPILRGMIVYLVLINFMLAPVSILFPMFVKNASELAIVQIAFAIGILIGSLTINFFSKTKKIIPMILGLILLLGAFATLAFVENIVVVALMVSIAGLGSIFASIILQTLFMIKVPREVLGRSQSTMRVLLESSKPISLLLTGTLLAHFSISNLFLGISIFGSIIVLLMVLNPAISKESNE</sequence>
<feature type="transmembrane region" description="Helical" evidence="7">
    <location>
        <begin position="164"/>
        <end position="186"/>
    </location>
</feature>
<feature type="transmembrane region" description="Helical" evidence="7">
    <location>
        <begin position="328"/>
        <end position="352"/>
    </location>
</feature>
<dbReference type="PROSITE" id="PS50850">
    <property type="entry name" value="MFS"/>
    <property type="match status" value="1"/>
</dbReference>
<evidence type="ECO:0000256" key="6">
    <source>
        <dbReference type="ARBA" id="ARBA00023136"/>
    </source>
</evidence>
<dbReference type="PANTHER" id="PTHR23513">
    <property type="entry name" value="INTEGRAL MEMBRANE EFFLUX PROTEIN-RELATED"/>
    <property type="match status" value="1"/>
</dbReference>
<dbReference type="Gene3D" id="1.20.1250.20">
    <property type="entry name" value="MFS general substrate transporter like domains"/>
    <property type="match status" value="1"/>
</dbReference>
<accession>A0A0K9FCM7</accession>
<dbReference type="InterPro" id="IPR036259">
    <property type="entry name" value="MFS_trans_sf"/>
</dbReference>
<dbReference type="OrthoDB" id="9775268at2"/>
<feature type="transmembrane region" description="Helical" evidence="7">
    <location>
        <begin position="248"/>
        <end position="269"/>
    </location>
</feature>
<evidence type="ECO:0000259" key="8">
    <source>
        <dbReference type="PROSITE" id="PS50850"/>
    </source>
</evidence>
<organism evidence="9 10">
    <name type="scientific">Lysinibacillus xylanilyticus</name>
    <dbReference type="NCBI Taxonomy" id="582475"/>
    <lineage>
        <taxon>Bacteria</taxon>
        <taxon>Bacillati</taxon>
        <taxon>Bacillota</taxon>
        <taxon>Bacilli</taxon>
        <taxon>Bacillales</taxon>
        <taxon>Bacillaceae</taxon>
        <taxon>Lysinibacillus</taxon>
    </lineage>
</organism>
<feature type="transmembrane region" description="Helical" evidence="7">
    <location>
        <begin position="64"/>
        <end position="88"/>
    </location>
</feature>
<dbReference type="SUPFAM" id="SSF103473">
    <property type="entry name" value="MFS general substrate transporter"/>
    <property type="match status" value="1"/>
</dbReference>
<evidence type="ECO:0000256" key="7">
    <source>
        <dbReference type="SAM" id="Phobius"/>
    </source>
</evidence>
<comment type="subcellular location">
    <subcellularLocation>
        <location evidence="1">Cell membrane</location>
        <topology evidence="1">Multi-pass membrane protein</topology>
    </subcellularLocation>
</comment>
<evidence type="ECO:0000256" key="1">
    <source>
        <dbReference type="ARBA" id="ARBA00004651"/>
    </source>
</evidence>
<proteinExistence type="predicted"/>
<feature type="transmembrane region" description="Helical" evidence="7">
    <location>
        <begin position="125"/>
        <end position="144"/>
    </location>
</feature>
<feature type="transmembrane region" description="Helical" evidence="7">
    <location>
        <begin position="100"/>
        <end position="119"/>
    </location>
</feature>
<evidence type="ECO:0000256" key="4">
    <source>
        <dbReference type="ARBA" id="ARBA00022692"/>
    </source>
</evidence>